<dbReference type="PANTHER" id="PTHR43798:SF31">
    <property type="entry name" value="AB HYDROLASE SUPERFAMILY PROTEIN YCLE"/>
    <property type="match status" value="1"/>
</dbReference>
<dbReference type="PRINTS" id="PR00412">
    <property type="entry name" value="EPOXHYDRLASE"/>
</dbReference>
<evidence type="ECO:0000256" key="1">
    <source>
        <dbReference type="ARBA" id="ARBA00022801"/>
    </source>
</evidence>
<dbReference type="GO" id="GO:0016020">
    <property type="term" value="C:membrane"/>
    <property type="evidence" value="ECO:0007669"/>
    <property type="project" value="TreeGrafter"/>
</dbReference>
<organism evidence="3 4">
    <name type="scientific">Streptomyces tsukubensis (strain DSM 42081 / NBRC 108919 / NRRL 18488 / 9993)</name>
    <dbReference type="NCBI Taxonomy" id="1114943"/>
    <lineage>
        <taxon>Bacteria</taxon>
        <taxon>Bacillati</taxon>
        <taxon>Actinomycetota</taxon>
        <taxon>Actinomycetes</taxon>
        <taxon>Kitasatosporales</taxon>
        <taxon>Streptomycetaceae</taxon>
        <taxon>Streptomyces</taxon>
    </lineage>
</organism>
<feature type="domain" description="AB hydrolase-1" evidence="2">
    <location>
        <begin position="16"/>
        <end position="244"/>
    </location>
</feature>
<dbReference type="InterPro" id="IPR000073">
    <property type="entry name" value="AB_hydrolase_1"/>
</dbReference>
<dbReference type="AlphaFoldDB" id="I2N4U2"/>
<evidence type="ECO:0000259" key="2">
    <source>
        <dbReference type="Pfam" id="PF12697"/>
    </source>
</evidence>
<reference evidence="3 4" key="1">
    <citation type="journal article" date="2012" name="J. Bacteriol.">
        <title>Draft genome of Streptomyces tsukubaensis NRRL 18488, the producer of the clinically important immunosuppressant tacrolimus (FK506).</title>
        <authorList>
            <person name="Barreiro C."/>
            <person name="Prieto C."/>
            <person name="Sola-Landa A."/>
            <person name="Solera E."/>
            <person name="Martinez-Castro M."/>
            <person name="Perez-Redondo R."/>
            <person name="Garcia-Estrada C."/>
            <person name="Aparicio J.F."/>
            <person name="Fernandez-Martinez L.T."/>
            <person name="Santos-Aberturas J."/>
            <person name="Salehi-Najafabadi Z."/>
            <person name="Rodriguez-Garcia A."/>
            <person name="Tauch A."/>
            <person name="Martin J.F."/>
        </authorList>
    </citation>
    <scope>NUCLEOTIDE SEQUENCE [LARGE SCALE GENOMIC DNA]</scope>
    <source>
        <strain evidence="4">DSM 42081 / NBRC 108919 / NRRL 18488 / 9993</strain>
    </source>
</reference>
<dbReference type="Gene3D" id="3.40.50.1820">
    <property type="entry name" value="alpha/beta hydrolase"/>
    <property type="match status" value="1"/>
</dbReference>
<dbReference type="RefSeq" id="WP_006347096.1">
    <property type="nucleotide sequence ID" value="NZ_CP029159.1"/>
</dbReference>
<dbReference type="InterPro" id="IPR050266">
    <property type="entry name" value="AB_hydrolase_sf"/>
</dbReference>
<keyword evidence="4" id="KW-1185">Reference proteome</keyword>
<gene>
    <name evidence="3" type="ORF">STSU_012715</name>
</gene>
<dbReference type="PRINTS" id="PR00111">
    <property type="entry name" value="ABHYDROLASE"/>
</dbReference>
<dbReference type="SUPFAM" id="SSF53474">
    <property type="entry name" value="alpha/beta-Hydrolases"/>
    <property type="match status" value="1"/>
</dbReference>
<dbReference type="Pfam" id="PF12697">
    <property type="entry name" value="Abhydrolase_6"/>
    <property type="match status" value="1"/>
</dbReference>
<keyword evidence="1 3" id="KW-0378">Hydrolase</keyword>
<name>I2N4U2_STRT9</name>
<dbReference type="InterPro" id="IPR000639">
    <property type="entry name" value="Epox_hydrolase-like"/>
</dbReference>
<dbReference type="Proteomes" id="UP000005940">
    <property type="component" value="Chromosome"/>
</dbReference>
<proteinExistence type="predicted"/>
<evidence type="ECO:0000313" key="3">
    <source>
        <dbReference type="EMBL" id="QKM67906.1"/>
    </source>
</evidence>
<dbReference type="EMBL" id="CP029159">
    <property type="protein sequence ID" value="QKM67906.1"/>
    <property type="molecule type" value="Genomic_DNA"/>
</dbReference>
<accession>I2N4U2</accession>
<protein>
    <submittedName>
        <fullName evidence="3">Alpha/beta hydrolase</fullName>
    </submittedName>
</protein>
<dbReference type="PANTHER" id="PTHR43798">
    <property type="entry name" value="MONOACYLGLYCEROL LIPASE"/>
    <property type="match status" value="1"/>
</dbReference>
<sequence length="259" mass="27569">MITYDTTGAPGSGQNIVLLHSTVCDRRMWDAQWETLAAAGHHLVRGDFRGYGNSPCADAPYSDAEDVLDLMDAVGMDRAVLVGASYGGRTALEIAVRAPGRVSGLALLCAGLPGVPDSPEMTRFEEREVELVERGDVEEGALLTARTFLGPEADEAALTSVAAMQEHAYGIQLASGTEHWGDGDYDPGALTALDVPALVVSGAHDLPEFLEAADRQTALLPLARREHLPWAGHLPGLERPDEITALLTGFLAETARRTD</sequence>
<dbReference type="InterPro" id="IPR029058">
    <property type="entry name" value="AB_hydrolase_fold"/>
</dbReference>
<evidence type="ECO:0000313" key="4">
    <source>
        <dbReference type="Proteomes" id="UP000005940"/>
    </source>
</evidence>
<dbReference type="GO" id="GO:0016787">
    <property type="term" value="F:hydrolase activity"/>
    <property type="evidence" value="ECO:0007669"/>
    <property type="project" value="UniProtKB-KW"/>
</dbReference>